<protein>
    <recommendedName>
        <fullName evidence="4">mannose-6-phosphate isomerase</fullName>
        <ecNumber evidence="4">5.3.1.8</ecNumber>
    </recommendedName>
</protein>
<dbReference type="InterPro" id="IPR046457">
    <property type="entry name" value="PMI_typeI_cat"/>
</dbReference>
<dbReference type="STRING" id="65357.A0A024GJ23"/>
<dbReference type="EC" id="5.3.1.8" evidence="4"/>
<evidence type="ECO:0000256" key="7">
    <source>
        <dbReference type="ARBA" id="ARBA00023235"/>
    </source>
</evidence>
<organism evidence="12 13">
    <name type="scientific">Albugo candida</name>
    <dbReference type="NCBI Taxonomy" id="65357"/>
    <lineage>
        <taxon>Eukaryota</taxon>
        <taxon>Sar</taxon>
        <taxon>Stramenopiles</taxon>
        <taxon>Oomycota</taxon>
        <taxon>Peronosporomycetes</taxon>
        <taxon>Albuginales</taxon>
        <taxon>Albuginaceae</taxon>
        <taxon>Albugo</taxon>
    </lineage>
</organism>
<dbReference type="CDD" id="cd07011">
    <property type="entry name" value="cupin_PMI_type_I_N"/>
    <property type="match status" value="1"/>
</dbReference>
<evidence type="ECO:0000256" key="3">
    <source>
        <dbReference type="ARBA" id="ARBA00010772"/>
    </source>
</evidence>
<dbReference type="InterPro" id="IPR018050">
    <property type="entry name" value="Pmannose_isomerase-type1_CS"/>
</dbReference>
<dbReference type="PIRSF" id="PIRSF001480">
    <property type="entry name" value="Mannose-6-phosphate_isomerase"/>
    <property type="match status" value="1"/>
</dbReference>
<feature type="binding site" evidence="9">
    <location>
        <position position="127"/>
    </location>
    <ligand>
        <name>Zn(2+)</name>
        <dbReference type="ChEBI" id="CHEBI:29105"/>
    </ligand>
</feature>
<dbReference type="PRINTS" id="PR00714">
    <property type="entry name" value="MAN6PISMRASE"/>
</dbReference>
<feature type="active site" evidence="8">
    <location>
        <position position="276"/>
    </location>
</feature>
<dbReference type="PANTHER" id="PTHR10309">
    <property type="entry name" value="MANNOSE-6-PHOSPHATE ISOMERASE"/>
    <property type="match status" value="1"/>
</dbReference>
<dbReference type="Gene3D" id="1.10.441.10">
    <property type="entry name" value="Phosphomannose Isomerase, domain 2"/>
    <property type="match status" value="1"/>
</dbReference>
<feature type="binding site" evidence="9">
    <location>
        <position position="100"/>
    </location>
    <ligand>
        <name>Zn(2+)</name>
        <dbReference type="ChEBI" id="CHEBI:29105"/>
    </ligand>
</feature>
<dbReference type="Pfam" id="PF20512">
    <property type="entry name" value="PMI_typeI_hel"/>
    <property type="match status" value="1"/>
</dbReference>
<evidence type="ECO:0000256" key="8">
    <source>
        <dbReference type="PIRSR" id="PIRSR001480-1"/>
    </source>
</evidence>
<dbReference type="InterPro" id="IPR011051">
    <property type="entry name" value="RmlC_Cupin_sf"/>
</dbReference>
<dbReference type="UniPathway" id="UPA00126">
    <property type="reaction ID" value="UER00423"/>
</dbReference>
<dbReference type="Proteomes" id="UP000053237">
    <property type="component" value="Unassembled WGS sequence"/>
</dbReference>
<dbReference type="Pfam" id="PF20511">
    <property type="entry name" value="PMI_typeI_cat"/>
    <property type="match status" value="1"/>
</dbReference>
<comment type="caution">
    <text evidence="12">The sequence shown here is derived from an EMBL/GenBank/DDBJ whole genome shotgun (WGS) entry which is preliminary data.</text>
</comment>
<dbReference type="EMBL" id="CAIX01000140">
    <property type="protein sequence ID" value="CCI46765.1"/>
    <property type="molecule type" value="Genomic_DNA"/>
</dbReference>
<dbReference type="AlphaFoldDB" id="A0A024GJ23"/>
<evidence type="ECO:0000259" key="10">
    <source>
        <dbReference type="Pfam" id="PF20511"/>
    </source>
</evidence>
<sequence>MLELECAVQSYKWGKRGNTSKVAELKVHEPSFELDAELPYAELWMGTHPNGPSFAHTEEKTCVSLFEWLQQHPSHLGNSTNQNLPFLFKVLSIGKPLSIQIHPDKISAQRLHALHPDIYKDANHKPEMAIALSQFEALCQFRDISEISTFLETVVEFRELVQPQIVQQLVAKKDQEALKIFFEAFMNVDTQIIEAQVNKIVGRLNAVSVSQHSMVEKLVLRLHAAFPNDIGCFCPFLLNYLELKPGEAIFLASNEPHAYLSGDCVECMACSDNVIRAALTSKLVDKVTLCELLTYSTGLPTVQQGQQIDDKYRLYTSIVPEFQVERYDIPSHSTYDVPIRKAASILLILQGTGRLRGESAEFSIQQGKVFLVSANEAIRFDCDSSPIQAYRACPREE</sequence>
<comment type="catalytic activity">
    <reaction evidence="1">
        <text>D-mannose 6-phosphate = D-fructose 6-phosphate</text>
        <dbReference type="Rhea" id="RHEA:12356"/>
        <dbReference type="ChEBI" id="CHEBI:58735"/>
        <dbReference type="ChEBI" id="CHEBI:61527"/>
        <dbReference type="EC" id="5.3.1.8"/>
    </reaction>
</comment>
<evidence type="ECO:0000256" key="4">
    <source>
        <dbReference type="ARBA" id="ARBA00011956"/>
    </source>
</evidence>
<feature type="binding site" evidence="9">
    <location>
        <position position="102"/>
    </location>
    <ligand>
        <name>Zn(2+)</name>
        <dbReference type="ChEBI" id="CHEBI:29105"/>
    </ligand>
</feature>
<evidence type="ECO:0000259" key="11">
    <source>
        <dbReference type="Pfam" id="PF20512"/>
    </source>
</evidence>
<accession>A0A024GJ23</accession>
<name>A0A024GJ23_9STRA</name>
<feature type="binding site" evidence="9">
    <location>
        <position position="257"/>
    </location>
    <ligand>
        <name>Zn(2+)</name>
        <dbReference type="ChEBI" id="CHEBI:29105"/>
    </ligand>
</feature>
<proteinExistence type="inferred from homology"/>
<evidence type="ECO:0000256" key="2">
    <source>
        <dbReference type="ARBA" id="ARBA00004666"/>
    </source>
</evidence>
<evidence type="ECO:0000256" key="5">
    <source>
        <dbReference type="ARBA" id="ARBA00022723"/>
    </source>
</evidence>
<gene>
    <name evidence="12" type="ORF">BN9_077200</name>
</gene>
<comment type="pathway">
    <text evidence="2">Nucleotide-sugar biosynthesis; GDP-alpha-D-mannose biosynthesis; alpha-D-mannose 1-phosphate from D-fructose 6-phosphate: step 1/2.</text>
</comment>
<feature type="domain" description="Phosphomannose isomerase type I helical insertion" evidence="11">
    <location>
        <begin position="163"/>
        <end position="238"/>
    </location>
</feature>
<dbReference type="Gene3D" id="2.60.120.10">
    <property type="entry name" value="Jelly Rolls"/>
    <property type="match status" value="2"/>
</dbReference>
<evidence type="ECO:0000256" key="1">
    <source>
        <dbReference type="ARBA" id="ARBA00000757"/>
    </source>
</evidence>
<feature type="domain" description="Phosphomannose isomerase type I catalytic" evidence="10">
    <location>
        <begin position="1"/>
        <end position="143"/>
    </location>
</feature>
<evidence type="ECO:0000313" key="12">
    <source>
        <dbReference type="EMBL" id="CCI46765.1"/>
    </source>
</evidence>
<dbReference type="GO" id="GO:0009298">
    <property type="term" value="P:GDP-mannose biosynthetic process"/>
    <property type="evidence" value="ECO:0007669"/>
    <property type="project" value="UniProtKB-UniPathway"/>
</dbReference>
<comment type="cofactor">
    <cofactor evidence="9">
        <name>Zn(2+)</name>
        <dbReference type="ChEBI" id="CHEBI:29105"/>
    </cofactor>
    <text evidence="9">Binds 1 zinc ion per subunit.</text>
</comment>
<dbReference type="GO" id="GO:0005829">
    <property type="term" value="C:cytosol"/>
    <property type="evidence" value="ECO:0007669"/>
    <property type="project" value="TreeGrafter"/>
</dbReference>
<dbReference type="OrthoDB" id="6605218at2759"/>
<evidence type="ECO:0000313" key="13">
    <source>
        <dbReference type="Proteomes" id="UP000053237"/>
    </source>
</evidence>
<dbReference type="InterPro" id="IPR001250">
    <property type="entry name" value="Man6P_Isoase-1"/>
</dbReference>
<evidence type="ECO:0000256" key="6">
    <source>
        <dbReference type="ARBA" id="ARBA00022833"/>
    </source>
</evidence>
<dbReference type="InParanoid" id="A0A024GJ23"/>
<dbReference type="NCBIfam" id="TIGR00218">
    <property type="entry name" value="manA"/>
    <property type="match status" value="1"/>
</dbReference>
<dbReference type="SUPFAM" id="SSF51182">
    <property type="entry name" value="RmlC-like cupins"/>
    <property type="match status" value="1"/>
</dbReference>
<keyword evidence="13" id="KW-1185">Reference proteome</keyword>
<keyword evidence="7" id="KW-0413">Isomerase</keyword>
<evidence type="ECO:0000256" key="9">
    <source>
        <dbReference type="PIRSR" id="PIRSR001480-2"/>
    </source>
</evidence>
<dbReference type="PROSITE" id="PS00965">
    <property type="entry name" value="PMI_I_1"/>
    <property type="match status" value="1"/>
</dbReference>
<keyword evidence="6 9" id="KW-0862">Zinc</keyword>
<dbReference type="InterPro" id="IPR016305">
    <property type="entry name" value="Mannose-6-P_Isomerase"/>
</dbReference>
<dbReference type="PANTHER" id="PTHR10309:SF0">
    <property type="entry name" value="MANNOSE-6-PHOSPHATE ISOMERASE"/>
    <property type="match status" value="1"/>
</dbReference>
<comment type="similarity">
    <text evidence="3">Belongs to the mannose-6-phosphate isomerase type 1 family.</text>
</comment>
<keyword evidence="5 9" id="KW-0479">Metal-binding</keyword>
<dbReference type="GO" id="GO:0008270">
    <property type="term" value="F:zinc ion binding"/>
    <property type="evidence" value="ECO:0007669"/>
    <property type="project" value="InterPro"/>
</dbReference>
<dbReference type="GO" id="GO:0005975">
    <property type="term" value="P:carbohydrate metabolic process"/>
    <property type="evidence" value="ECO:0007669"/>
    <property type="project" value="InterPro"/>
</dbReference>
<dbReference type="InterPro" id="IPR014710">
    <property type="entry name" value="RmlC-like_jellyroll"/>
</dbReference>
<reference evidence="12 13" key="1">
    <citation type="submission" date="2012-05" db="EMBL/GenBank/DDBJ databases">
        <title>Recombination and specialization in a pathogen metapopulation.</title>
        <authorList>
            <person name="Gardiner A."/>
            <person name="Kemen E."/>
            <person name="Schultz-Larsen T."/>
            <person name="MacLean D."/>
            <person name="Van Oosterhout C."/>
            <person name="Jones J.D.G."/>
        </authorList>
    </citation>
    <scope>NUCLEOTIDE SEQUENCE [LARGE SCALE GENOMIC DNA]</scope>
    <source>
        <strain evidence="12 13">Ac Nc2</strain>
    </source>
</reference>
<dbReference type="GO" id="GO:0004476">
    <property type="term" value="F:mannose-6-phosphate isomerase activity"/>
    <property type="evidence" value="ECO:0007669"/>
    <property type="project" value="UniProtKB-EC"/>
</dbReference>
<dbReference type="InterPro" id="IPR046458">
    <property type="entry name" value="PMI_typeI_hel"/>
</dbReference>